<sequence length="120" mass="12694">MIDSDSRQVALYEPAGHRFHALDVPGVVEMNDAEVEVLVGRSGGCTLRLIADLQKANAAYHRPESLLLRDAGCLMATVALCADWSGLEACLLGALGSSIVAELKFPDHQYAGVGAIQITS</sequence>
<gene>
    <name evidence="1" type="ORF">GGQ61_001183</name>
</gene>
<comment type="caution">
    <text evidence="1">The sequence shown here is derived from an EMBL/GenBank/DDBJ whole genome shotgun (WGS) entry which is preliminary data.</text>
</comment>
<name>A0A839ZW10_9CAUL</name>
<dbReference type="Proteomes" id="UP000530564">
    <property type="component" value="Unassembled WGS sequence"/>
</dbReference>
<dbReference type="GO" id="GO:0016491">
    <property type="term" value="F:oxidoreductase activity"/>
    <property type="evidence" value="ECO:0007669"/>
    <property type="project" value="InterPro"/>
</dbReference>
<dbReference type="EMBL" id="JACIDK010000002">
    <property type="protein sequence ID" value="MBB3890466.1"/>
    <property type="molecule type" value="Genomic_DNA"/>
</dbReference>
<evidence type="ECO:0000313" key="1">
    <source>
        <dbReference type="EMBL" id="MBB3890466.1"/>
    </source>
</evidence>
<reference evidence="1 2" key="1">
    <citation type="submission" date="2020-08" db="EMBL/GenBank/DDBJ databases">
        <title>Genomic Encyclopedia of Type Strains, Phase IV (KMG-IV): sequencing the most valuable type-strain genomes for metagenomic binning, comparative biology and taxonomic classification.</title>
        <authorList>
            <person name="Goeker M."/>
        </authorList>
    </citation>
    <scope>NUCLEOTIDE SEQUENCE [LARGE SCALE GENOMIC DNA]</scope>
    <source>
        <strain evidence="1 2">DSM 21793</strain>
    </source>
</reference>
<protein>
    <submittedName>
        <fullName evidence="1">Uncharacterized protein</fullName>
    </submittedName>
</protein>
<keyword evidence="2" id="KW-1185">Reference proteome</keyword>
<dbReference type="InterPro" id="IPR000415">
    <property type="entry name" value="Nitroreductase-like"/>
</dbReference>
<dbReference type="AlphaFoldDB" id="A0A839ZW10"/>
<organism evidence="1 2">
    <name type="scientific">Phenylobacterium haematophilum</name>
    <dbReference type="NCBI Taxonomy" id="98513"/>
    <lineage>
        <taxon>Bacteria</taxon>
        <taxon>Pseudomonadati</taxon>
        <taxon>Pseudomonadota</taxon>
        <taxon>Alphaproteobacteria</taxon>
        <taxon>Caulobacterales</taxon>
        <taxon>Caulobacteraceae</taxon>
        <taxon>Phenylobacterium</taxon>
    </lineage>
</organism>
<evidence type="ECO:0000313" key="2">
    <source>
        <dbReference type="Proteomes" id="UP000530564"/>
    </source>
</evidence>
<accession>A0A839ZW10</accession>
<dbReference type="RefSeq" id="WP_183770659.1">
    <property type="nucleotide sequence ID" value="NZ_JACIDK010000002.1"/>
</dbReference>
<dbReference type="Gene3D" id="3.40.109.10">
    <property type="entry name" value="NADH Oxidase"/>
    <property type="match status" value="1"/>
</dbReference>
<proteinExistence type="predicted"/>